<evidence type="ECO:0000313" key="1">
    <source>
        <dbReference type="EMBL" id="HCC41851.1"/>
    </source>
</evidence>
<dbReference type="AlphaFoldDB" id="A0A3D0ZNK3"/>
<comment type="caution">
    <text evidence="1">The sequence shown here is derived from an EMBL/GenBank/DDBJ whole genome shotgun (WGS) entry which is preliminary data.</text>
</comment>
<organism evidence="1 2">
    <name type="scientific">candidate division WWE3 bacterium</name>
    <dbReference type="NCBI Taxonomy" id="2053526"/>
    <lineage>
        <taxon>Bacteria</taxon>
        <taxon>Katanobacteria</taxon>
    </lineage>
</organism>
<evidence type="ECO:0008006" key="3">
    <source>
        <dbReference type="Google" id="ProtNLM"/>
    </source>
</evidence>
<dbReference type="Proteomes" id="UP000263336">
    <property type="component" value="Unassembled WGS sequence"/>
</dbReference>
<dbReference type="EMBL" id="DOZN01000001">
    <property type="protein sequence ID" value="HCC41851.1"/>
    <property type="molecule type" value="Genomic_DNA"/>
</dbReference>
<reference evidence="1 2" key="1">
    <citation type="journal article" date="2018" name="Nat. Biotechnol.">
        <title>A standardized bacterial taxonomy based on genome phylogeny substantially revises the tree of life.</title>
        <authorList>
            <person name="Parks D.H."/>
            <person name="Chuvochina M."/>
            <person name="Waite D.W."/>
            <person name="Rinke C."/>
            <person name="Skarshewski A."/>
            <person name="Chaumeil P.A."/>
            <person name="Hugenholtz P."/>
        </authorList>
    </citation>
    <scope>NUCLEOTIDE SEQUENCE [LARGE SCALE GENOMIC DNA]</scope>
    <source>
        <strain evidence="1">UBA11701</strain>
    </source>
</reference>
<gene>
    <name evidence="1" type="ORF">DEP93_00040</name>
</gene>
<name>A0A3D0ZNK3_UNCKA</name>
<sequence>MEEKSNFITNDKRYSPFLFACSMNGYLVYIREFTQHKTIYFEFSPREKAKQLIDQFEVKNPLCIPERDLFDAIEYFWKKVYDAKGNRQRYRL</sequence>
<proteinExistence type="predicted"/>
<protein>
    <recommendedName>
        <fullName evidence="3">DUF5659 domain-containing protein</fullName>
    </recommendedName>
</protein>
<accession>A0A3D0ZNK3</accession>
<evidence type="ECO:0000313" key="2">
    <source>
        <dbReference type="Proteomes" id="UP000263336"/>
    </source>
</evidence>